<evidence type="ECO:0008006" key="3">
    <source>
        <dbReference type="Google" id="ProtNLM"/>
    </source>
</evidence>
<accession>A0ABV1G6P9</accession>
<evidence type="ECO:0000313" key="2">
    <source>
        <dbReference type="Proteomes" id="UP001491552"/>
    </source>
</evidence>
<gene>
    <name evidence="1" type="ORF">WMO66_07465</name>
</gene>
<comment type="caution">
    <text evidence="1">The sequence shown here is derived from an EMBL/GenBank/DDBJ whole genome shotgun (WGS) entry which is preliminary data.</text>
</comment>
<keyword evidence="2" id="KW-1185">Reference proteome</keyword>
<reference evidence="1 2" key="1">
    <citation type="submission" date="2024-03" db="EMBL/GenBank/DDBJ databases">
        <title>Human intestinal bacterial collection.</title>
        <authorList>
            <person name="Pauvert C."/>
            <person name="Hitch T.C.A."/>
            <person name="Clavel T."/>
        </authorList>
    </citation>
    <scope>NUCLEOTIDE SEQUENCE [LARGE SCALE GENOMIC DNA]</scope>
    <source>
        <strain evidence="1 2">CLA-AA-H192</strain>
    </source>
</reference>
<protein>
    <recommendedName>
        <fullName evidence="3">DUF4397 domain-containing protein</fullName>
    </recommendedName>
</protein>
<name>A0ABV1G6P9_9FIRM</name>
<evidence type="ECO:0000313" key="1">
    <source>
        <dbReference type="EMBL" id="MEQ2511084.1"/>
    </source>
</evidence>
<dbReference type="RefSeq" id="WP_349135786.1">
    <property type="nucleotide sequence ID" value="NZ_JBBMFF010000210.1"/>
</dbReference>
<proteinExistence type="predicted"/>
<sequence>MAIMLRLKCPSCGEVMNAAGFCNCTKCGTPIRYNGWGMLQIYRMGSPVGIAAGYGIYLDGQPYGHLANKESIRIPLPMGTHTLHMTCGMTRRCEDLTFTLTPEAPAAYVKASIRMGFWSNTIHLTPADPSEMPQA</sequence>
<dbReference type="Proteomes" id="UP001491552">
    <property type="component" value="Unassembled WGS sequence"/>
</dbReference>
<organism evidence="1 2">
    <name type="scientific">Faecousia intestinalis</name>
    <dbReference type="NCBI Taxonomy" id="3133167"/>
    <lineage>
        <taxon>Bacteria</taxon>
        <taxon>Bacillati</taxon>
        <taxon>Bacillota</taxon>
        <taxon>Clostridia</taxon>
        <taxon>Eubacteriales</taxon>
        <taxon>Oscillospiraceae</taxon>
        <taxon>Faecousia</taxon>
    </lineage>
</organism>
<dbReference type="EMBL" id="JBBMFF010000210">
    <property type="protein sequence ID" value="MEQ2511084.1"/>
    <property type="molecule type" value="Genomic_DNA"/>
</dbReference>